<evidence type="ECO:0000313" key="4">
    <source>
        <dbReference type="EMBL" id="GJN29160.1"/>
    </source>
</evidence>
<dbReference type="InterPro" id="IPR029063">
    <property type="entry name" value="SAM-dependent_MTases_sf"/>
</dbReference>
<dbReference type="SUPFAM" id="SSF53335">
    <property type="entry name" value="S-adenosyl-L-methionine-dependent methyltransferases"/>
    <property type="match status" value="1"/>
</dbReference>
<evidence type="ECO:0000256" key="2">
    <source>
        <dbReference type="ARBA" id="ARBA00022723"/>
    </source>
</evidence>
<protein>
    <submittedName>
        <fullName evidence="4">Uncharacterized protein</fullName>
    </submittedName>
</protein>
<comment type="caution">
    <text evidence="4">The sequence shown here is derived from an EMBL/GenBank/DDBJ whole genome shotgun (WGS) entry which is preliminary data.</text>
</comment>
<dbReference type="PANTHER" id="PTHR31009">
    <property type="entry name" value="S-ADENOSYL-L-METHIONINE:CARBOXYL METHYLTRANSFERASE FAMILY PROTEIN"/>
    <property type="match status" value="1"/>
</dbReference>
<dbReference type="Gene3D" id="1.10.1200.270">
    <property type="entry name" value="Methyltransferase, alpha-helical capping domain"/>
    <property type="match status" value="1"/>
</dbReference>
<dbReference type="GO" id="GO:0046872">
    <property type="term" value="F:metal ion binding"/>
    <property type="evidence" value="ECO:0007669"/>
    <property type="project" value="UniProtKB-KW"/>
</dbReference>
<accession>A0AAV5F4A2</accession>
<dbReference type="FunFam" id="3.40.50.150:FF:000530">
    <property type="entry name" value="Os11g0256900 protein"/>
    <property type="match status" value="1"/>
</dbReference>
<dbReference type="Pfam" id="PF03492">
    <property type="entry name" value="Methyltransf_7"/>
    <property type="match status" value="1"/>
</dbReference>
<dbReference type="Gene3D" id="3.40.50.150">
    <property type="entry name" value="Vaccinia Virus protein VP39"/>
    <property type="match status" value="1"/>
</dbReference>
<reference evidence="4" key="1">
    <citation type="journal article" date="2018" name="DNA Res.">
        <title>Multiple hybrid de novo genome assembly of finger millet, an orphan allotetraploid crop.</title>
        <authorList>
            <person name="Hatakeyama M."/>
            <person name="Aluri S."/>
            <person name="Balachadran M.T."/>
            <person name="Sivarajan S.R."/>
            <person name="Patrignani A."/>
            <person name="Gruter S."/>
            <person name="Poveda L."/>
            <person name="Shimizu-Inatsugi R."/>
            <person name="Baeten J."/>
            <person name="Francoijs K.J."/>
            <person name="Nataraja K.N."/>
            <person name="Reddy Y.A.N."/>
            <person name="Phadnis S."/>
            <person name="Ravikumar R.L."/>
            <person name="Schlapbach R."/>
            <person name="Sreeman S.M."/>
            <person name="Shimizu K.K."/>
        </authorList>
    </citation>
    <scope>NUCLEOTIDE SEQUENCE</scope>
</reference>
<gene>
    <name evidence="4" type="primary">gb17357</name>
    <name evidence="4" type="ORF">PR202_gb17357</name>
</gene>
<dbReference type="GO" id="GO:0008168">
    <property type="term" value="F:methyltransferase activity"/>
    <property type="evidence" value="ECO:0007669"/>
    <property type="project" value="InterPro"/>
</dbReference>
<keyword evidence="5" id="KW-1185">Reference proteome</keyword>
<organism evidence="4 5">
    <name type="scientific">Eleusine coracana subsp. coracana</name>
    <dbReference type="NCBI Taxonomy" id="191504"/>
    <lineage>
        <taxon>Eukaryota</taxon>
        <taxon>Viridiplantae</taxon>
        <taxon>Streptophyta</taxon>
        <taxon>Embryophyta</taxon>
        <taxon>Tracheophyta</taxon>
        <taxon>Spermatophyta</taxon>
        <taxon>Magnoliopsida</taxon>
        <taxon>Liliopsida</taxon>
        <taxon>Poales</taxon>
        <taxon>Poaceae</taxon>
        <taxon>PACMAD clade</taxon>
        <taxon>Chloridoideae</taxon>
        <taxon>Cynodonteae</taxon>
        <taxon>Eleusininae</taxon>
        <taxon>Eleusine</taxon>
    </lineage>
</organism>
<evidence type="ECO:0000313" key="5">
    <source>
        <dbReference type="Proteomes" id="UP001054889"/>
    </source>
</evidence>
<evidence type="ECO:0000256" key="1">
    <source>
        <dbReference type="ARBA" id="ARBA00008908"/>
    </source>
</evidence>
<keyword evidence="3" id="KW-0460">Magnesium</keyword>
<dbReference type="InterPro" id="IPR042086">
    <property type="entry name" value="MeTrfase_capping"/>
</dbReference>
<reference evidence="4" key="2">
    <citation type="submission" date="2021-12" db="EMBL/GenBank/DDBJ databases">
        <title>Resequencing data analysis of finger millet.</title>
        <authorList>
            <person name="Hatakeyama M."/>
            <person name="Aluri S."/>
            <person name="Balachadran M.T."/>
            <person name="Sivarajan S.R."/>
            <person name="Poveda L."/>
            <person name="Shimizu-Inatsugi R."/>
            <person name="Schlapbach R."/>
            <person name="Sreeman S.M."/>
            <person name="Shimizu K.K."/>
        </authorList>
    </citation>
    <scope>NUCLEOTIDE SEQUENCE</scope>
</reference>
<sequence length="376" mass="42911">MLMMNVESELHMTAGGGKTSYARNSRIQEKAMVEMKPVLEKVTREVYTALLPRKMVVVDLGCSSGPNTLRFVSEVISIIARRCRLVAQQQNNAELQFFLNDLPANDFNNLFRYFEQFKKLMTRNHKGKALPPFYISGSPGSFYTRLFPSQTVHLFHSLFCLQWRSQAPKGLERAKKTLVDEGDIYITATSSPSIVKLFQKQFQNDFSIFLKLRHEELVLGGQMVLTFVGRKIEDAHSGEPNHFYGLLGQSLRSLVDKGLVEKEKLESFYIPIYSPSVREVEDVVKQNESFNINHIQLFELNWDPYDDSESDVHDSVQSGTNVANCLRAVMESVVASHFGDLIIDMLFTEYARLVAKHLKKEKTKHAVIVLTMKKVC</sequence>
<dbReference type="EMBL" id="BQKI01000081">
    <property type="protein sequence ID" value="GJN29160.1"/>
    <property type="molecule type" value="Genomic_DNA"/>
</dbReference>
<proteinExistence type="inferred from homology"/>
<keyword evidence="2" id="KW-0479">Metal-binding</keyword>
<dbReference type="AlphaFoldDB" id="A0AAV5F4A2"/>
<evidence type="ECO:0000256" key="3">
    <source>
        <dbReference type="ARBA" id="ARBA00022842"/>
    </source>
</evidence>
<comment type="similarity">
    <text evidence="1">Belongs to the methyltransferase superfamily. Type-7 methyltransferase family. SABATH subfamily.</text>
</comment>
<dbReference type="InterPro" id="IPR005299">
    <property type="entry name" value="MeTrfase_7"/>
</dbReference>
<name>A0AAV5F4A2_ELECO</name>
<dbReference type="Proteomes" id="UP001054889">
    <property type="component" value="Unassembled WGS sequence"/>
</dbReference>